<dbReference type="PANTHER" id="PTHR24361">
    <property type="entry name" value="MITOGEN-ACTIVATED KINASE KINASE KINASE"/>
    <property type="match status" value="1"/>
</dbReference>
<accession>A0A7G2DU61</accession>
<proteinExistence type="predicted"/>
<evidence type="ECO:0000256" key="1">
    <source>
        <dbReference type="PROSITE-ProRule" id="PRU10141"/>
    </source>
</evidence>
<name>A0A7G2DU61_ARATH</name>
<organism evidence="3 4">
    <name type="scientific">Arabidopsis thaliana</name>
    <name type="common">Mouse-ear cress</name>
    <dbReference type="NCBI Taxonomy" id="3702"/>
    <lineage>
        <taxon>Eukaryota</taxon>
        <taxon>Viridiplantae</taxon>
        <taxon>Streptophyta</taxon>
        <taxon>Embryophyta</taxon>
        <taxon>Tracheophyta</taxon>
        <taxon>Spermatophyta</taxon>
        <taxon>Magnoliopsida</taxon>
        <taxon>eudicotyledons</taxon>
        <taxon>Gunneridae</taxon>
        <taxon>Pentapetalae</taxon>
        <taxon>rosids</taxon>
        <taxon>malvids</taxon>
        <taxon>Brassicales</taxon>
        <taxon>Brassicaceae</taxon>
        <taxon>Camelineae</taxon>
        <taxon>Arabidopsis</taxon>
    </lineage>
</organism>
<dbReference type="InterPro" id="IPR001245">
    <property type="entry name" value="Ser-Thr/Tyr_kinase_cat_dom"/>
</dbReference>
<dbReference type="AlphaFoldDB" id="A0A7G2DU61"/>
<keyword evidence="1" id="KW-0547">Nucleotide-binding</keyword>
<evidence type="ECO:0000313" key="3">
    <source>
        <dbReference type="EMBL" id="CAD5313071.1"/>
    </source>
</evidence>
<dbReference type="PANTHER" id="PTHR24361:SF769">
    <property type="entry name" value="MITOGEN-ACTIVATED PROTEIN KINASE KINASE 7-RELATED"/>
    <property type="match status" value="1"/>
</dbReference>
<dbReference type="GO" id="GO:0005524">
    <property type="term" value="F:ATP binding"/>
    <property type="evidence" value="ECO:0007669"/>
    <property type="project" value="UniProtKB-UniRule"/>
</dbReference>
<dbReference type="Gene3D" id="3.30.200.20">
    <property type="entry name" value="Phosphorylase Kinase, domain 1"/>
    <property type="match status" value="1"/>
</dbReference>
<dbReference type="PROSITE" id="PS50011">
    <property type="entry name" value="PROTEIN_KINASE_DOM"/>
    <property type="match status" value="1"/>
</dbReference>
<dbReference type="InterPro" id="IPR011009">
    <property type="entry name" value="Kinase-like_dom_sf"/>
</dbReference>
<evidence type="ECO:0000259" key="2">
    <source>
        <dbReference type="PROSITE" id="PS50011"/>
    </source>
</evidence>
<dbReference type="Gene3D" id="1.10.510.10">
    <property type="entry name" value="Transferase(Phosphotransferase) domain 1"/>
    <property type="match status" value="1"/>
</dbReference>
<dbReference type="FunFam" id="3.30.200.20:FF:000732">
    <property type="entry name" value="Mitogen-activated protein kinase kinase"/>
    <property type="match status" value="1"/>
</dbReference>
<dbReference type="InterPro" id="IPR053235">
    <property type="entry name" value="Ser_Thr_kinase"/>
</dbReference>
<dbReference type="Pfam" id="PF00069">
    <property type="entry name" value="Pkinase"/>
    <property type="match status" value="1"/>
</dbReference>
<dbReference type="Proteomes" id="UP000516314">
    <property type="component" value="Chromosome 1"/>
</dbReference>
<dbReference type="PROSITE" id="PS00107">
    <property type="entry name" value="PROTEIN_KINASE_ATP"/>
    <property type="match status" value="1"/>
</dbReference>
<dbReference type="Pfam" id="PF07714">
    <property type="entry name" value="PK_Tyr_Ser-Thr"/>
    <property type="match status" value="1"/>
</dbReference>
<feature type="domain" description="Protein kinase" evidence="2">
    <location>
        <begin position="45"/>
        <end position="260"/>
    </location>
</feature>
<evidence type="ECO:0000313" key="4">
    <source>
        <dbReference type="Proteomes" id="UP000516314"/>
    </source>
</evidence>
<sequence>MALVRKRRQINLRLPVPPLSVHLPWFSFASSTAPVINNGISASDVEKLHVLGRGSSGIVYKVHHKTTGEIYALKSVNGDMSPAFTRQLAREMEILRRTDSPYVVRCQGIFEKPIVGEVSILMEYMDGGNLESLRGAVTEKQLAGFSRQILKDYCNSYVGTCAYMSPERFDSAAGENSDVYAGDIWSFGVMILELFVGHFPLLPQGQRPDWATLMCVVCFGEPPRAPEGCSDEFRSFVDCCLRKESSERWTASQLLGHPFLRESL</sequence>
<dbReference type="InterPro" id="IPR017441">
    <property type="entry name" value="Protein_kinase_ATP_BS"/>
</dbReference>
<protein>
    <submittedName>
        <fullName evidence="3">(thale cress) hypothetical protein</fullName>
    </submittedName>
</protein>
<dbReference type="SUPFAM" id="SSF56112">
    <property type="entry name" value="Protein kinase-like (PK-like)"/>
    <property type="match status" value="1"/>
</dbReference>
<dbReference type="InterPro" id="IPR000719">
    <property type="entry name" value="Prot_kinase_dom"/>
</dbReference>
<dbReference type="EMBL" id="LR881466">
    <property type="protein sequence ID" value="CAD5313071.1"/>
    <property type="molecule type" value="Genomic_DNA"/>
</dbReference>
<keyword evidence="1" id="KW-0067">ATP-binding</keyword>
<gene>
    <name evidence="3" type="ORF">AT9943_LOCUS1585</name>
</gene>
<dbReference type="GO" id="GO:0004672">
    <property type="term" value="F:protein kinase activity"/>
    <property type="evidence" value="ECO:0007669"/>
    <property type="project" value="InterPro"/>
</dbReference>
<reference evidence="3 4" key="1">
    <citation type="submission" date="2020-09" db="EMBL/GenBank/DDBJ databases">
        <authorList>
            <person name="Ashkenazy H."/>
        </authorList>
    </citation>
    <scope>NUCLEOTIDE SEQUENCE [LARGE SCALE GENOMIC DNA]</scope>
    <source>
        <strain evidence="4">cv. Cdm-0</strain>
    </source>
</reference>
<feature type="binding site" evidence="1">
    <location>
        <position position="74"/>
    </location>
    <ligand>
        <name>ATP</name>
        <dbReference type="ChEBI" id="CHEBI:30616"/>
    </ligand>
</feature>